<gene>
    <name evidence="2" type="ORF">EV199_1887</name>
</gene>
<protein>
    <submittedName>
        <fullName evidence="2">Uncharacterized protein</fullName>
    </submittedName>
</protein>
<evidence type="ECO:0000313" key="2">
    <source>
        <dbReference type="EMBL" id="RZS76011.1"/>
    </source>
</evidence>
<evidence type="ECO:0000313" key="3">
    <source>
        <dbReference type="Proteomes" id="UP000293874"/>
    </source>
</evidence>
<sequence>MKKLSVVLALAFVVGMGSSAKAQALGSDYKTALGVKFYPGAITLKHFIKDDAALEGLLSFWRYGFRLTGLYEYHGDINNAPGLKWYVGGGAHIGAWNNEWKDRYPNRDNGVQFGVDGVLGLDYKIKEAPINLSLDWQPSFNLVGYSYFEGGWFGLAIRYTF</sequence>
<comment type="caution">
    <text evidence="2">The sequence shown here is derived from an EMBL/GenBank/DDBJ whole genome shotgun (WGS) entry which is preliminary data.</text>
</comment>
<feature type="signal peptide" evidence="1">
    <location>
        <begin position="1"/>
        <end position="22"/>
    </location>
</feature>
<dbReference type="AlphaFoldDB" id="A0A4Q7N4S6"/>
<evidence type="ECO:0000256" key="1">
    <source>
        <dbReference type="SAM" id="SignalP"/>
    </source>
</evidence>
<dbReference type="RefSeq" id="WP_130540334.1">
    <property type="nucleotide sequence ID" value="NZ_CP042431.1"/>
</dbReference>
<dbReference type="EMBL" id="SGXA01000001">
    <property type="protein sequence ID" value="RZS76011.1"/>
    <property type="molecule type" value="Genomic_DNA"/>
</dbReference>
<organism evidence="2 3">
    <name type="scientific">Pseudobacter ginsenosidimutans</name>
    <dbReference type="NCBI Taxonomy" id="661488"/>
    <lineage>
        <taxon>Bacteria</taxon>
        <taxon>Pseudomonadati</taxon>
        <taxon>Bacteroidota</taxon>
        <taxon>Chitinophagia</taxon>
        <taxon>Chitinophagales</taxon>
        <taxon>Chitinophagaceae</taxon>
        <taxon>Pseudobacter</taxon>
    </lineage>
</organism>
<keyword evidence="1" id="KW-0732">Signal</keyword>
<name>A0A4Q7N4S6_9BACT</name>
<accession>A0A4Q7N4S6</accession>
<keyword evidence="3" id="KW-1185">Reference proteome</keyword>
<dbReference type="Proteomes" id="UP000293874">
    <property type="component" value="Unassembled WGS sequence"/>
</dbReference>
<dbReference type="OrthoDB" id="978645at2"/>
<reference evidence="2 3" key="1">
    <citation type="submission" date="2019-02" db="EMBL/GenBank/DDBJ databases">
        <title>Genomic Encyclopedia of Type Strains, Phase IV (KMG-IV): sequencing the most valuable type-strain genomes for metagenomic binning, comparative biology and taxonomic classification.</title>
        <authorList>
            <person name="Goeker M."/>
        </authorList>
    </citation>
    <scope>NUCLEOTIDE SEQUENCE [LARGE SCALE GENOMIC DNA]</scope>
    <source>
        <strain evidence="2 3">DSM 18116</strain>
    </source>
</reference>
<feature type="chain" id="PRO_5020847236" evidence="1">
    <location>
        <begin position="23"/>
        <end position="161"/>
    </location>
</feature>
<proteinExistence type="predicted"/>